<evidence type="ECO:0000256" key="8">
    <source>
        <dbReference type="ARBA" id="ARBA00023180"/>
    </source>
</evidence>
<gene>
    <name evidence="14" type="ORF">ACHAWO_004233</name>
</gene>
<evidence type="ECO:0000259" key="13">
    <source>
        <dbReference type="PROSITE" id="PS50222"/>
    </source>
</evidence>
<name>A0ABD3PYU8_9STRA</name>
<dbReference type="AlphaFoldDB" id="A0ABD3PYU8"/>
<feature type="signal peptide" evidence="11">
    <location>
        <begin position="1"/>
        <end position="22"/>
    </location>
</feature>
<dbReference type="PROSITE" id="PS00018">
    <property type="entry name" value="EF_HAND_1"/>
    <property type="match status" value="2"/>
</dbReference>
<feature type="domain" description="EF-hand" evidence="13">
    <location>
        <begin position="147"/>
        <end position="182"/>
    </location>
</feature>
<evidence type="ECO:0000256" key="9">
    <source>
        <dbReference type="ARBA" id="ARBA00023235"/>
    </source>
</evidence>
<evidence type="ECO:0000256" key="4">
    <source>
        <dbReference type="ARBA" id="ARBA00022737"/>
    </source>
</evidence>
<feature type="domain" description="PPIase FKBP-type" evidence="12">
    <location>
        <begin position="49"/>
        <end position="144"/>
    </location>
</feature>
<feature type="chain" id="PRO_5044751690" description="peptidylprolyl isomerase" evidence="11">
    <location>
        <begin position="23"/>
        <end position="219"/>
    </location>
</feature>
<keyword evidence="15" id="KW-1185">Reference proteome</keyword>
<evidence type="ECO:0000256" key="10">
    <source>
        <dbReference type="PROSITE-ProRule" id="PRU00277"/>
    </source>
</evidence>
<dbReference type="PANTHER" id="PTHR46222">
    <property type="entry name" value="PEPTIDYL-PROLYL CIS-TRANS ISOMERASE FKBP7/14"/>
    <property type="match status" value="1"/>
</dbReference>
<dbReference type="InterPro" id="IPR018247">
    <property type="entry name" value="EF_Hand_1_Ca_BS"/>
</dbReference>
<keyword evidence="6" id="KW-0106">Calcium</keyword>
<dbReference type="Pfam" id="PF00254">
    <property type="entry name" value="FKBP_C"/>
    <property type="match status" value="1"/>
</dbReference>
<dbReference type="PROSITE" id="PS50059">
    <property type="entry name" value="FKBP_PPIASE"/>
    <property type="match status" value="1"/>
</dbReference>
<evidence type="ECO:0000256" key="11">
    <source>
        <dbReference type="SAM" id="SignalP"/>
    </source>
</evidence>
<dbReference type="EC" id="5.2.1.8" evidence="2 10"/>
<evidence type="ECO:0000313" key="14">
    <source>
        <dbReference type="EMBL" id="KAL3792904.1"/>
    </source>
</evidence>
<keyword evidence="5" id="KW-0256">Endoplasmic reticulum</keyword>
<keyword evidence="3 11" id="KW-0732">Signal</keyword>
<evidence type="ECO:0000256" key="6">
    <source>
        <dbReference type="ARBA" id="ARBA00022837"/>
    </source>
</evidence>
<dbReference type="InterPro" id="IPR046357">
    <property type="entry name" value="PPIase_dom_sf"/>
</dbReference>
<protein>
    <recommendedName>
        <fullName evidence="2 10">peptidylprolyl isomerase</fullName>
        <ecNumber evidence="2 10">5.2.1.8</ecNumber>
    </recommendedName>
</protein>
<dbReference type="PANTHER" id="PTHR46222:SF3">
    <property type="entry name" value="PEPTIDYLPROLYL ISOMERASE"/>
    <property type="match status" value="1"/>
</dbReference>
<dbReference type="Gene3D" id="3.10.50.40">
    <property type="match status" value="1"/>
</dbReference>
<dbReference type="SUPFAM" id="SSF47473">
    <property type="entry name" value="EF-hand"/>
    <property type="match status" value="1"/>
</dbReference>
<dbReference type="InterPro" id="IPR001179">
    <property type="entry name" value="PPIase_FKBP_dom"/>
</dbReference>
<comment type="catalytic activity">
    <reaction evidence="1 10">
        <text>[protein]-peptidylproline (omega=180) = [protein]-peptidylproline (omega=0)</text>
        <dbReference type="Rhea" id="RHEA:16237"/>
        <dbReference type="Rhea" id="RHEA-COMP:10747"/>
        <dbReference type="Rhea" id="RHEA-COMP:10748"/>
        <dbReference type="ChEBI" id="CHEBI:83833"/>
        <dbReference type="ChEBI" id="CHEBI:83834"/>
        <dbReference type="EC" id="5.2.1.8"/>
    </reaction>
</comment>
<dbReference type="InterPro" id="IPR011992">
    <property type="entry name" value="EF-hand-dom_pair"/>
</dbReference>
<evidence type="ECO:0000256" key="2">
    <source>
        <dbReference type="ARBA" id="ARBA00013194"/>
    </source>
</evidence>
<comment type="caution">
    <text evidence="14">The sequence shown here is derived from an EMBL/GenBank/DDBJ whole genome shotgun (WGS) entry which is preliminary data.</text>
</comment>
<reference evidence="14 15" key="1">
    <citation type="submission" date="2024-10" db="EMBL/GenBank/DDBJ databases">
        <title>Updated reference genomes for cyclostephanoid diatoms.</title>
        <authorList>
            <person name="Roberts W.R."/>
            <person name="Alverson A.J."/>
        </authorList>
    </citation>
    <scope>NUCLEOTIDE SEQUENCE [LARGE SCALE GENOMIC DNA]</scope>
    <source>
        <strain evidence="14 15">AJA010-31</strain>
    </source>
</reference>
<evidence type="ECO:0000256" key="7">
    <source>
        <dbReference type="ARBA" id="ARBA00023110"/>
    </source>
</evidence>
<dbReference type="Proteomes" id="UP001530400">
    <property type="component" value="Unassembled WGS sequence"/>
</dbReference>
<evidence type="ECO:0000313" key="15">
    <source>
        <dbReference type="Proteomes" id="UP001530400"/>
    </source>
</evidence>
<keyword evidence="9 10" id="KW-0413">Isomerase</keyword>
<sequence length="219" mass="23310">MLPPSTLRICSLLLLTSPGSAAAEAAAALTVDVYSGPTDCPDDSKVQPGNHISLHYVGSIDKSSATGKPGKTFDSSRVRSEPVDVTIGIGKVIKGWDEGIVGLCVGSKANLIIPPELGYGHDGVDKDVPGGATLHFDIEVVSINAAPPERVEGNLFAEIDTDGNGELNESELEAYFKSIHVEEVPDEMWEHEDKNGDRIITWEEFSGPKGSRNPMGDEL</sequence>
<dbReference type="PROSITE" id="PS50222">
    <property type="entry name" value="EF_HAND_2"/>
    <property type="match status" value="1"/>
</dbReference>
<keyword evidence="4" id="KW-0677">Repeat</keyword>
<dbReference type="FunFam" id="3.10.50.40:FF:000006">
    <property type="entry name" value="Peptidyl-prolyl cis-trans isomerase"/>
    <property type="match status" value="1"/>
</dbReference>
<proteinExistence type="predicted"/>
<organism evidence="14 15">
    <name type="scientific">Cyclotella atomus</name>
    <dbReference type="NCBI Taxonomy" id="382360"/>
    <lineage>
        <taxon>Eukaryota</taxon>
        <taxon>Sar</taxon>
        <taxon>Stramenopiles</taxon>
        <taxon>Ochrophyta</taxon>
        <taxon>Bacillariophyta</taxon>
        <taxon>Coscinodiscophyceae</taxon>
        <taxon>Thalassiosirophycidae</taxon>
        <taxon>Stephanodiscales</taxon>
        <taxon>Stephanodiscaceae</taxon>
        <taxon>Cyclotella</taxon>
    </lineage>
</organism>
<dbReference type="InterPro" id="IPR052273">
    <property type="entry name" value="PPIase_FKBP"/>
</dbReference>
<dbReference type="EMBL" id="JALLPJ020000417">
    <property type="protein sequence ID" value="KAL3792904.1"/>
    <property type="molecule type" value="Genomic_DNA"/>
</dbReference>
<dbReference type="CDD" id="cd00051">
    <property type="entry name" value="EFh"/>
    <property type="match status" value="1"/>
</dbReference>
<evidence type="ECO:0000256" key="5">
    <source>
        <dbReference type="ARBA" id="ARBA00022824"/>
    </source>
</evidence>
<keyword evidence="8" id="KW-0325">Glycoprotein</keyword>
<dbReference type="GO" id="GO:0005783">
    <property type="term" value="C:endoplasmic reticulum"/>
    <property type="evidence" value="ECO:0007669"/>
    <property type="project" value="UniProtKB-ARBA"/>
</dbReference>
<accession>A0ABD3PYU8</accession>
<evidence type="ECO:0000259" key="12">
    <source>
        <dbReference type="PROSITE" id="PS50059"/>
    </source>
</evidence>
<dbReference type="Gene3D" id="1.10.238.10">
    <property type="entry name" value="EF-hand"/>
    <property type="match status" value="1"/>
</dbReference>
<dbReference type="InterPro" id="IPR002048">
    <property type="entry name" value="EF_hand_dom"/>
</dbReference>
<evidence type="ECO:0000256" key="3">
    <source>
        <dbReference type="ARBA" id="ARBA00022729"/>
    </source>
</evidence>
<dbReference type="SUPFAM" id="SSF54534">
    <property type="entry name" value="FKBP-like"/>
    <property type="match status" value="1"/>
</dbReference>
<keyword evidence="7 10" id="KW-0697">Rotamase</keyword>
<evidence type="ECO:0000256" key="1">
    <source>
        <dbReference type="ARBA" id="ARBA00000971"/>
    </source>
</evidence>
<dbReference type="GO" id="GO:0003755">
    <property type="term" value="F:peptidyl-prolyl cis-trans isomerase activity"/>
    <property type="evidence" value="ECO:0007669"/>
    <property type="project" value="UniProtKB-KW"/>
</dbReference>